<evidence type="ECO:0000256" key="1">
    <source>
        <dbReference type="SAM" id="MobiDB-lite"/>
    </source>
</evidence>
<feature type="region of interest" description="Disordered" evidence="1">
    <location>
        <begin position="1"/>
        <end position="174"/>
    </location>
</feature>
<feature type="compositionally biased region" description="Pro residues" evidence="1">
    <location>
        <begin position="156"/>
        <end position="166"/>
    </location>
</feature>
<organism evidence="2 3">
    <name type="scientific">Bifidobacterium catenulatum</name>
    <dbReference type="NCBI Taxonomy" id="1686"/>
    <lineage>
        <taxon>Bacteria</taxon>
        <taxon>Bacillati</taxon>
        <taxon>Actinomycetota</taxon>
        <taxon>Actinomycetes</taxon>
        <taxon>Bifidobacteriales</taxon>
        <taxon>Bifidobacteriaceae</taxon>
        <taxon>Bifidobacterium</taxon>
    </lineage>
</organism>
<comment type="caution">
    <text evidence="2">The sequence shown here is derived from an EMBL/GenBank/DDBJ whole genome shotgun (WGS) entry which is preliminary data.</text>
</comment>
<accession>A0A1V8PR35</accession>
<dbReference type="Proteomes" id="UP000192666">
    <property type="component" value="Unassembled WGS sequence"/>
</dbReference>
<sequence>MVWKRARRPFAGEAGSRRRAPGFECHGSRPAFRGPRNMETDGIMRKEDGPIRHKEIFKESDGPVRKGKGWPAGSDLIGSGLPPRSGFHGAREGVPAACPRRESNPAPSQRRKQRRYRWGLGRVREGKDLGAPVGRAADHGERSAARARGQVRRITPPSPRCRPGPSPCGGGRRP</sequence>
<dbReference type="AlphaFoldDB" id="A0A1V8PR35"/>
<gene>
    <name evidence="2" type="ORF">B5782_1133</name>
</gene>
<feature type="compositionally biased region" description="Basic and acidic residues" evidence="1">
    <location>
        <begin position="36"/>
        <end position="64"/>
    </location>
</feature>
<evidence type="ECO:0000313" key="3">
    <source>
        <dbReference type="Proteomes" id="UP000192666"/>
    </source>
</evidence>
<dbReference type="EMBL" id="NAQA01000003">
    <property type="protein sequence ID" value="OQM51182.1"/>
    <property type="molecule type" value="Genomic_DNA"/>
</dbReference>
<proteinExistence type="predicted"/>
<reference evidence="2 3" key="1">
    <citation type="submission" date="2017-03" db="EMBL/GenBank/DDBJ databases">
        <title>Maternal inheritance of bifidobacteria.</title>
        <authorList>
            <person name="Lugli G.A."/>
            <person name="Duranti S."/>
            <person name="Milani C."/>
            <person name="Mancabelli L."/>
        </authorList>
    </citation>
    <scope>NUCLEOTIDE SEQUENCE [LARGE SCALE GENOMIC DNA]</scope>
    <source>
        <strain evidence="2 3">1899B</strain>
    </source>
</reference>
<name>A0A1V8PR35_9BIFI</name>
<evidence type="ECO:0000313" key="2">
    <source>
        <dbReference type="EMBL" id="OQM51182.1"/>
    </source>
</evidence>
<protein>
    <submittedName>
        <fullName evidence="2">Uncharacterized protein</fullName>
    </submittedName>
</protein>